<organism evidence="2 3">
    <name type="scientific">Septoria linicola</name>
    <dbReference type="NCBI Taxonomy" id="215465"/>
    <lineage>
        <taxon>Eukaryota</taxon>
        <taxon>Fungi</taxon>
        <taxon>Dikarya</taxon>
        <taxon>Ascomycota</taxon>
        <taxon>Pezizomycotina</taxon>
        <taxon>Dothideomycetes</taxon>
        <taxon>Dothideomycetidae</taxon>
        <taxon>Mycosphaerellales</taxon>
        <taxon>Mycosphaerellaceae</taxon>
        <taxon>Septoria</taxon>
    </lineage>
</organism>
<name>A0A9Q9B786_9PEZI</name>
<sequence>MSGDQTFDLKSLQDEIQEMMSPHSALTKQPPFTIGQLLIMGFVFAKRTGRSQPQPLRSAKMWIVKTLEFYNNQAVADFCSSSVKRQVAFRSEIKKALEMWDLPVVGWESNALGGVRPATDGEQVDSYKKMWSVHLESVRTYLGLDARRDVAEEPFPLLDLPAELRVSIYELLLGMPRSGLMTEKSTDGARISLLSRDFERKLGNWCFHKTESRSRYPHSDFQKLAGPLASDHLAILLTSKQVCAEALPIFYRINTFIFLSWDNLATFCTKISMRRLMQIEHVAINWTQEHGSQPHQAANMIASMSRLQKFDLWLDESDREPGVRGGAIRRGDFLRDLIKRKVQITVHGDCPKLEALVRMEIGLLESRSAER</sequence>
<dbReference type="EMBL" id="CP099428">
    <property type="protein sequence ID" value="USW58386.1"/>
    <property type="molecule type" value="Genomic_DNA"/>
</dbReference>
<evidence type="ECO:0000259" key="1">
    <source>
        <dbReference type="Pfam" id="PF24864"/>
    </source>
</evidence>
<evidence type="ECO:0000313" key="3">
    <source>
        <dbReference type="Proteomes" id="UP001056384"/>
    </source>
</evidence>
<dbReference type="Proteomes" id="UP001056384">
    <property type="component" value="Chromosome 11"/>
</dbReference>
<evidence type="ECO:0000313" key="2">
    <source>
        <dbReference type="EMBL" id="USW58386.1"/>
    </source>
</evidence>
<dbReference type="AlphaFoldDB" id="A0A9Q9B786"/>
<dbReference type="Pfam" id="PF24864">
    <property type="entry name" value="DUF7730"/>
    <property type="match status" value="1"/>
</dbReference>
<protein>
    <recommendedName>
        <fullName evidence="1">DUF7730 domain-containing protein</fullName>
    </recommendedName>
</protein>
<dbReference type="PANTHER" id="PTHR38790">
    <property type="entry name" value="2EXR DOMAIN-CONTAINING PROTEIN-RELATED"/>
    <property type="match status" value="1"/>
</dbReference>
<accession>A0A9Q9B786</accession>
<proteinExistence type="predicted"/>
<gene>
    <name evidence="2" type="ORF">Slin15195_G117050</name>
</gene>
<dbReference type="InterPro" id="IPR056632">
    <property type="entry name" value="DUF7730"/>
</dbReference>
<feature type="domain" description="DUF7730" evidence="1">
    <location>
        <begin position="158"/>
        <end position="292"/>
    </location>
</feature>
<reference evidence="2" key="1">
    <citation type="submission" date="2022-06" db="EMBL/GenBank/DDBJ databases">
        <title>Complete genome sequences of two strains of the flax pathogen Septoria linicola.</title>
        <authorList>
            <person name="Lapalu N."/>
            <person name="Simon A."/>
            <person name="Demenou B."/>
            <person name="Paumier D."/>
            <person name="Guillot M.-P."/>
            <person name="Gout L."/>
            <person name="Valade R."/>
        </authorList>
    </citation>
    <scope>NUCLEOTIDE SEQUENCE</scope>
    <source>
        <strain evidence="2">SE15195</strain>
    </source>
</reference>
<keyword evidence="3" id="KW-1185">Reference proteome</keyword>